<dbReference type="CDD" id="cd06223">
    <property type="entry name" value="PRTases_typeI"/>
    <property type="match status" value="1"/>
</dbReference>
<reference evidence="1 2" key="1">
    <citation type="journal article" date="2016" name="Nat. Commun.">
        <title>Thousands of microbial genomes shed light on interconnected biogeochemical processes in an aquifer system.</title>
        <authorList>
            <person name="Anantharaman K."/>
            <person name="Brown C.T."/>
            <person name="Hug L.A."/>
            <person name="Sharon I."/>
            <person name="Castelle C.J."/>
            <person name="Probst A.J."/>
            <person name="Thomas B.C."/>
            <person name="Singh A."/>
            <person name="Wilkins M.J."/>
            <person name="Karaoz U."/>
            <person name="Brodie E.L."/>
            <person name="Williams K.H."/>
            <person name="Hubbard S.S."/>
            <person name="Banfield J.F."/>
        </authorList>
    </citation>
    <scope>NUCLEOTIDE SEQUENCE [LARGE SCALE GENOMIC DNA]</scope>
</reference>
<dbReference type="InterPro" id="IPR029057">
    <property type="entry name" value="PRTase-like"/>
</dbReference>
<evidence type="ECO:0008006" key="3">
    <source>
        <dbReference type="Google" id="ProtNLM"/>
    </source>
</evidence>
<comment type="caution">
    <text evidence="1">The sequence shown here is derived from an EMBL/GenBank/DDBJ whole genome shotgun (WGS) entry which is preliminary data.</text>
</comment>
<dbReference type="STRING" id="1798535.A2V68_03110"/>
<dbReference type="AlphaFoldDB" id="A0A1F4NSZ8"/>
<dbReference type="SUPFAM" id="SSF53271">
    <property type="entry name" value="PRTase-like"/>
    <property type="match status" value="1"/>
</dbReference>
<gene>
    <name evidence="1" type="ORF">A2V68_03110</name>
</gene>
<evidence type="ECO:0000313" key="2">
    <source>
        <dbReference type="Proteomes" id="UP000176651"/>
    </source>
</evidence>
<sequence>MTLLQRLSITELPSLERLLEAGLSVGDLSEGWPNGRLTLEEVTHLFKLCGALWLYPYDCNNPSAPHQKVCHAELTSGKCSTGFIDVLKVLCYPKFCEILAYSLWEEVQNQTTYDTSRINWVIGSAYAGITFSYELSKLFSARHGFTEKGESKTQVWKRGAFEVQPGEVVLQVEELMTTAGTALAVREGIRQGNPSLVEFAPFVATLVHRSEVTEIEGAPVIYLAHYNIQTWAPEECPLCQLGAKRVKPKDNWVELTQRRHRG</sequence>
<protein>
    <recommendedName>
        <fullName evidence="3">Orotate phosphoribosyltransferase</fullName>
    </recommendedName>
</protein>
<dbReference type="Gene3D" id="3.40.50.2020">
    <property type="match status" value="1"/>
</dbReference>
<dbReference type="Proteomes" id="UP000176651">
    <property type="component" value="Unassembled WGS sequence"/>
</dbReference>
<name>A0A1F4NSZ8_UNCK3</name>
<accession>A0A1F4NSZ8</accession>
<proteinExistence type="predicted"/>
<dbReference type="InterPro" id="IPR000836">
    <property type="entry name" value="PRTase_dom"/>
</dbReference>
<organism evidence="1 2">
    <name type="scientific">candidate division Kazan bacterium RBG_13_50_9</name>
    <dbReference type="NCBI Taxonomy" id="1798535"/>
    <lineage>
        <taxon>Bacteria</taxon>
        <taxon>Bacteria division Kazan-3B-28</taxon>
    </lineage>
</organism>
<dbReference type="EMBL" id="META01000001">
    <property type="protein sequence ID" value="OGB74565.1"/>
    <property type="molecule type" value="Genomic_DNA"/>
</dbReference>
<evidence type="ECO:0000313" key="1">
    <source>
        <dbReference type="EMBL" id="OGB74565.1"/>
    </source>
</evidence>